<dbReference type="Proteomes" id="UP001230649">
    <property type="component" value="Unassembled WGS sequence"/>
</dbReference>
<evidence type="ECO:0000313" key="1">
    <source>
        <dbReference type="EMBL" id="KAJ9104188.1"/>
    </source>
</evidence>
<organism evidence="1 2">
    <name type="scientific">Naganishia adeliensis</name>
    <dbReference type="NCBI Taxonomy" id="92952"/>
    <lineage>
        <taxon>Eukaryota</taxon>
        <taxon>Fungi</taxon>
        <taxon>Dikarya</taxon>
        <taxon>Basidiomycota</taxon>
        <taxon>Agaricomycotina</taxon>
        <taxon>Tremellomycetes</taxon>
        <taxon>Filobasidiales</taxon>
        <taxon>Filobasidiaceae</taxon>
        <taxon>Naganishia</taxon>
    </lineage>
</organism>
<comment type="caution">
    <text evidence="1">The sequence shown here is derived from an EMBL/GenBank/DDBJ whole genome shotgun (WGS) entry which is preliminary data.</text>
</comment>
<gene>
    <name evidence="1" type="ORF">QFC20_004625</name>
</gene>
<name>A0ACC2VYC5_9TREE</name>
<sequence>MSAVSNASTVLEPGLQEWMSFLEDYAAGRMFSEVPSIPTYLTDSAATNVSSAELKAFTFETPAYDFASITPEVARQAQRFYLANRFLPPPRHPLEHLRSEIIHDYDLHSPEQVHNVQASLNVLQAFYGGVVAFTLFEKNVQVLNAVSGPPDLLRKLDLYPGKRIIPETSLCGHACLSNGAVFLPDFRKDWRFHRNPFTAGATSSAAKEFINTQESLAAYFGIPVTLQLDPASTSDVSVVSIGVINILITDPATAERASSPAQTMVLEEITRMLQTQLRATWDCNRRSTDARARRTVADFIEQTLARPCAQRITEDLQGRGPQADSLKEFAHLACTRICGVLSAETATIIDLRLLGGSDEHVDSRRVSLIASDGDTSAVDQIRVNIQTAEARTALSAFLQKHTADASCDFDLESGLSGLECLFPRGTTSQLIIPFRSSGVTVGAAVNDQYVFLIAVTSSRPAHHFRSAETTFVKSMGSILRAHWLQSRVVEADAAKTRFLSSISHELRTPLHCIVNGLGLLQEAMHSGDSSQCDEYLHLVNQSSALLEQILNSVLDYGSITQTTCKMDQLEEFNLSEAVTLAVQTSLPRMHPHVKGKKDVEIFVEFETRDWTVKSDATAFKRILVNGITNAMKATTQGRITVKLEASLNNDRVICKIIDTGRGIPAEIADKVFLPFVKGDAWTPGAGLGLNITQGLVNRMKGTVQLLPNPDRGMAFIVELPIDLHTPSVEDRPVSPSWTRQAIHRNMTLTEYTIAPSGYILKTLVRSDSDASTSDANAESDSSQSEGVPVTPGTVPPGLDALDPRIRVLVVDDNDIGRKLTKRAIAKYNVIIQEANDGLQAFEVFKTFAPHLVLTDIGMPVDGITASKMMRNYEMEMNRNPARIYAITGLGETDSRLAEEGLQGKARLDGWLTKGKHGFEDFRKIVNSTSSAIGLGLRPSSPLLDTSAQTLEGSLTEKLVTSTDTPVTLSVERMRSRTPST</sequence>
<protein>
    <submittedName>
        <fullName evidence="1">Uncharacterized protein</fullName>
    </submittedName>
</protein>
<reference evidence="1" key="1">
    <citation type="submission" date="2023-04" db="EMBL/GenBank/DDBJ databases">
        <title>Draft Genome sequencing of Naganishia species isolated from polar environments using Oxford Nanopore Technology.</title>
        <authorList>
            <person name="Leo P."/>
            <person name="Venkateswaran K."/>
        </authorList>
    </citation>
    <scope>NUCLEOTIDE SEQUENCE</scope>
    <source>
        <strain evidence="1">MNA-CCFEE 5262</strain>
    </source>
</reference>
<evidence type="ECO:0000313" key="2">
    <source>
        <dbReference type="Proteomes" id="UP001230649"/>
    </source>
</evidence>
<proteinExistence type="predicted"/>
<keyword evidence="2" id="KW-1185">Reference proteome</keyword>
<dbReference type="EMBL" id="JASBWS010000055">
    <property type="protein sequence ID" value="KAJ9104188.1"/>
    <property type="molecule type" value="Genomic_DNA"/>
</dbReference>
<accession>A0ACC2VYC5</accession>